<evidence type="ECO:0000256" key="4">
    <source>
        <dbReference type="ARBA" id="ARBA00022989"/>
    </source>
</evidence>
<evidence type="ECO:0000256" key="5">
    <source>
        <dbReference type="ARBA" id="ARBA00023136"/>
    </source>
</evidence>
<name>A0A7R7ELY5_9FIRM</name>
<evidence type="ECO:0000256" key="1">
    <source>
        <dbReference type="ARBA" id="ARBA00004236"/>
    </source>
</evidence>
<keyword evidence="8" id="KW-1185">Reference proteome</keyword>
<keyword evidence="4 6" id="KW-1133">Transmembrane helix</keyword>
<keyword evidence="3 6" id="KW-0812">Transmembrane</keyword>
<organism evidence="7 8">
    <name type="scientific">Anaeromicropila herbilytica</name>
    <dbReference type="NCBI Taxonomy" id="2785025"/>
    <lineage>
        <taxon>Bacteria</taxon>
        <taxon>Bacillati</taxon>
        <taxon>Bacillota</taxon>
        <taxon>Clostridia</taxon>
        <taxon>Lachnospirales</taxon>
        <taxon>Lachnospiraceae</taxon>
        <taxon>Anaeromicropila</taxon>
    </lineage>
</organism>
<feature type="transmembrane region" description="Helical" evidence="6">
    <location>
        <begin position="15"/>
        <end position="39"/>
    </location>
</feature>
<evidence type="ECO:0000256" key="2">
    <source>
        <dbReference type="ARBA" id="ARBA00022475"/>
    </source>
</evidence>
<dbReference type="Proteomes" id="UP000595897">
    <property type="component" value="Chromosome"/>
</dbReference>
<gene>
    <name evidence="7" type="ORF">bsdtb5_26260</name>
</gene>
<dbReference type="Pfam" id="PF04277">
    <property type="entry name" value="OAD_gamma"/>
    <property type="match status" value="1"/>
</dbReference>
<accession>A0A7R7ELY5</accession>
<proteinExistence type="predicted"/>
<dbReference type="KEGG" id="ahb:bsdtb5_26260"/>
<dbReference type="GO" id="GO:0036376">
    <property type="term" value="P:sodium ion export across plasma membrane"/>
    <property type="evidence" value="ECO:0007669"/>
    <property type="project" value="InterPro"/>
</dbReference>
<dbReference type="RefSeq" id="WP_271712458.1">
    <property type="nucleotide sequence ID" value="NZ_AP024169.1"/>
</dbReference>
<dbReference type="GO" id="GO:0015081">
    <property type="term" value="F:sodium ion transmembrane transporter activity"/>
    <property type="evidence" value="ECO:0007669"/>
    <property type="project" value="InterPro"/>
</dbReference>
<keyword evidence="2" id="KW-1003">Cell membrane</keyword>
<sequence length="128" mass="14505">MNEVFLLIEDVDNALLNTILGMLIVFLVLILISFFIYIIKFVPKMIEKSISDDKTKSMVQRDQQVSLSKKCENSDVSFTDNEELSQNKELVAVITAVIMAYLGDEVPIDGLVVRSIKRANVSSWKNFD</sequence>
<comment type="subcellular location">
    <subcellularLocation>
        <location evidence="1">Cell membrane</location>
    </subcellularLocation>
</comment>
<reference evidence="7 8" key="1">
    <citation type="submission" date="2020-11" db="EMBL/GenBank/DDBJ databases">
        <title>Draft genome sequencing of a Lachnospiraceae strain isolated from anoxic soil subjected to BSD treatment.</title>
        <authorList>
            <person name="Uek A."/>
            <person name="Tonouchi A."/>
        </authorList>
    </citation>
    <scope>NUCLEOTIDE SEQUENCE [LARGE SCALE GENOMIC DNA]</scope>
    <source>
        <strain evidence="7 8">TB5</strain>
    </source>
</reference>
<evidence type="ECO:0008006" key="9">
    <source>
        <dbReference type="Google" id="ProtNLM"/>
    </source>
</evidence>
<evidence type="ECO:0000313" key="7">
    <source>
        <dbReference type="EMBL" id="BCN31331.1"/>
    </source>
</evidence>
<dbReference type="EMBL" id="AP024169">
    <property type="protein sequence ID" value="BCN31331.1"/>
    <property type="molecule type" value="Genomic_DNA"/>
</dbReference>
<evidence type="ECO:0000313" key="8">
    <source>
        <dbReference type="Proteomes" id="UP000595897"/>
    </source>
</evidence>
<evidence type="ECO:0000256" key="3">
    <source>
        <dbReference type="ARBA" id="ARBA00022692"/>
    </source>
</evidence>
<dbReference type="InterPro" id="IPR005899">
    <property type="entry name" value="Na_pump_deCOase"/>
</dbReference>
<dbReference type="GO" id="GO:0005886">
    <property type="term" value="C:plasma membrane"/>
    <property type="evidence" value="ECO:0007669"/>
    <property type="project" value="UniProtKB-SubCell"/>
</dbReference>
<dbReference type="AlphaFoldDB" id="A0A7R7ELY5"/>
<protein>
    <recommendedName>
        <fullName evidence="9">Oxaloacetate decarboxylase gamma chain</fullName>
    </recommendedName>
</protein>
<evidence type="ECO:0000256" key="6">
    <source>
        <dbReference type="SAM" id="Phobius"/>
    </source>
</evidence>
<keyword evidence="5 6" id="KW-0472">Membrane</keyword>